<keyword evidence="3" id="KW-0479">Metal-binding</keyword>
<gene>
    <name evidence="9" type="ORF">DFR24_2923</name>
</gene>
<dbReference type="InterPro" id="IPR000627">
    <property type="entry name" value="Intradiol_dOase_C"/>
</dbReference>
<evidence type="ECO:0000256" key="5">
    <source>
        <dbReference type="ARBA" id="ARBA00023002"/>
    </source>
</evidence>
<dbReference type="RefSeq" id="WP_133882088.1">
    <property type="nucleotide sequence ID" value="NZ_MWIN01000024.1"/>
</dbReference>
<dbReference type="InterPro" id="IPR007535">
    <property type="entry name" value="Catechol_dOase_N"/>
</dbReference>
<dbReference type="SUPFAM" id="SSF49482">
    <property type="entry name" value="Aromatic compound dioxygenase"/>
    <property type="match status" value="1"/>
</dbReference>
<organism evidence="9 10">
    <name type="scientific">Panacagrimonas perspica</name>
    <dbReference type="NCBI Taxonomy" id="381431"/>
    <lineage>
        <taxon>Bacteria</taxon>
        <taxon>Pseudomonadati</taxon>
        <taxon>Pseudomonadota</taxon>
        <taxon>Gammaproteobacteria</taxon>
        <taxon>Nevskiales</taxon>
        <taxon>Nevskiaceae</taxon>
        <taxon>Panacagrimonas</taxon>
    </lineage>
</organism>
<dbReference type="PROSITE" id="PS00083">
    <property type="entry name" value="INTRADIOL_DIOXYGENAS"/>
    <property type="match status" value="1"/>
</dbReference>
<name>A0A4R7P690_9GAMM</name>
<comment type="caution">
    <text evidence="9">The sequence shown here is derived from an EMBL/GenBank/DDBJ whole genome shotgun (WGS) entry which is preliminary data.</text>
</comment>
<evidence type="ECO:0000313" key="9">
    <source>
        <dbReference type="EMBL" id="TDU28550.1"/>
    </source>
</evidence>
<dbReference type="Gene3D" id="2.60.130.10">
    <property type="entry name" value="Aromatic compound dioxygenase"/>
    <property type="match status" value="1"/>
</dbReference>
<comment type="similarity">
    <text evidence="2">Belongs to the intradiol ring-cleavage dioxygenase family.</text>
</comment>
<dbReference type="EMBL" id="SOBT01000009">
    <property type="protein sequence ID" value="TDU28550.1"/>
    <property type="molecule type" value="Genomic_DNA"/>
</dbReference>
<dbReference type="Proteomes" id="UP000295341">
    <property type="component" value="Unassembled WGS sequence"/>
</dbReference>
<dbReference type="Pfam" id="PF04444">
    <property type="entry name" value="Dioxygenase_N"/>
    <property type="match status" value="1"/>
</dbReference>
<accession>A0A4R7P690</accession>
<evidence type="ECO:0000256" key="4">
    <source>
        <dbReference type="ARBA" id="ARBA00022964"/>
    </source>
</evidence>
<dbReference type="PANTHER" id="PTHR33711">
    <property type="entry name" value="DIOXYGENASE, PUTATIVE (AFU_ORTHOLOGUE AFUA_2G02910)-RELATED"/>
    <property type="match status" value="1"/>
</dbReference>
<keyword evidence="5" id="KW-0560">Oxidoreductase</keyword>
<dbReference type="GO" id="GO:0008199">
    <property type="term" value="F:ferric iron binding"/>
    <property type="evidence" value="ECO:0007669"/>
    <property type="project" value="InterPro"/>
</dbReference>
<evidence type="ECO:0000256" key="2">
    <source>
        <dbReference type="ARBA" id="ARBA00007825"/>
    </source>
</evidence>
<reference evidence="9 10" key="1">
    <citation type="submission" date="2019-03" db="EMBL/GenBank/DDBJ databases">
        <title>Genomic Encyclopedia of Type Strains, Phase IV (KMG-IV): sequencing the most valuable type-strain genomes for metagenomic binning, comparative biology and taxonomic classification.</title>
        <authorList>
            <person name="Goeker M."/>
        </authorList>
    </citation>
    <scope>NUCLEOTIDE SEQUENCE [LARGE SCALE GENOMIC DNA]</scope>
    <source>
        <strain evidence="9 10">DSM 26377</strain>
    </source>
</reference>
<dbReference type="AlphaFoldDB" id="A0A4R7P690"/>
<keyword evidence="10" id="KW-1185">Reference proteome</keyword>
<dbReference type="CDD" id="cd03461">
    <property type="entry name" value="1_2-HQD"/>
    <property type="match status" value="1"/>
</dbReference>
<dbReference type="InterPro" id="IPR015889">
    <property type="entry name" value="Intradiol_dOase_core"/>
</dbReference>
<dbReference type="GO" id="GO:0009712">
    <property type="term" value="P:catechol-containing compound metabolic process"/>
    <property type="evidence" value="ECO:0007669"/>
    <property type="project" value="InterPro"/>
</dbReference>
<evidence type="ECO:0000259" key="8">
    <source>
        <dbReference type="PROSITE" id="PS00083"/>
    </source>
</evidence>
<dbReference type="InterPro" id="IPR039390">
    <property type="entry name" value="1_2-HQD/HQD"/>
</dbReference>
<feature type="region of interest" description="Disordered" evidence="7">
    <location>
        <begin position="1"/>
        <end position="22"/>
    </location>
</feature>
<keyword evidence="6" id="KW-0408">Iron</keyword>
<dbReference type="InterPro" id="IPR050770">
    <property type="entry name" value="Intradiol_RC_Dioxygenase"/>
</dbReference>
<dbReference type="GO" id="GO:0018576">
    <property type="term" value="F:catechol 1,2-dioxygenase activity"/>
    <property type="evidence" value="ECO:0007669"/>
    <property type="project" value="InterPro"/>
</dbReference>
<comment type="cofactor">
    <cofactor evidence="1">
        <name>Fe(3+)</name>
        <dbReference type="ChEBI" id="CHEBI:29034"/>
    </cofactor>
</comment>
<evidence type="ECO:0000256" key="3">
    <source>
        <dbReference type="ARBA" id="ARBA00022723"/>
    </source>
</evidence>
<evidence type="ECO:0000256" key="1">
    <source>
        <dbReference type="ARBA" id="ARBA00001965"/>
    </source>
</evidence>
<dbReference type="Pfam" id="PF00775">
    <property type="entry name" value="Dioxygenase_C"/>
    <property type="match status" value="1"/>
</dbReference>
<dbReference type="OrthoDB" id="9800887at2"/>
<keyword evidence="4 9" id="KW-0223">Dioxygenase</keyword>
<protein>
    <submittedName>
        <fullName evidence="9">Hydroxyquinol 1,2-dioxygenase</fullName>
    </submittedName>
</protein>
<feature type="domain" description="Intradiol ring-cleavage dioxygenases" evidence="8">
    <location>
        <begin position="156"/>
        <end position="184"/>
    </location>
</feature>
<evidence type="ECO:0000256" key="6">
    <source>
        <dbReference type="ARBA" id="ARBA00023004"/>
    </source>
</evidence>
<evidence type="ECO:0000256" key="7">
    <source>
        <dbReference type="SAM" id="MobiDB-lite"/>
    </source>
</evidence>
<evidence type="ECO:0000313" key="10">
    <source>
        <dbReference type="Proteomes" id="UP000295341"/>
    </source>
</evidence>
<sequence>MNIETPSRNTTSQASSPKARVAADPGDIRYFSEAASAEVVNARMGANADPRLRQVMTSVVKHLHEVIKEVEPTHDELMAAIQFLTDTGHKCNDWRQEFILLSDVLGATMLVDAINHRRPGGATENTILGPFFVPNSPKRANGDDICLDHKGEPMLVEGRVLDTQGKPVAGASIEVWQTNDDGFYDVQQKGVQPDWNLRGNFTSDADGRYWFRSVRPRFYAIPDDGPVGKLLGRIGRHPNRAAHMHLMVNAPGHEPVISHIFDPDCPYLDQDTVFGVKSSLIADFQRVEDRAERERHGFAGPFWRVHWDLIVLPLPASDRK</sequence>
<dbReference type="PANTHER" id="PTHR33711:SF7">
    <property type="entry name" value="INTRADIOL RING-CLEAVAGE DIOXYGENASES DOMAIN-CONTAINING PROTEIN-RELATED"/>
    <property type="match status" value="1"/>
</dbReference>
<proteinExistence type="inferred from homology"/>
<feature type="compositionally biased region" description="Polar residues" evidence="7">
    <location>
        <begin position="1"/>
        <end position="16"/>
    </location>
</feature>